<dbReference type="AlphaFoldDB" id="A0A377GZC0"/>
<evidence type="ECO:0000256" key="8">
    <source>
        <dbReference type="PIRNR" id="PIRNR005096"/>
    </source>
</evidence>
<evidence type="ECO:0000256" key="1">
    <source>
        <dbReference type="ARBA" id="ARBA00001614"/>
    </source>
</evidence>
<evidence type="ECO:0000256" key="9">
    <source>
        <dbReference type="PIRSR" id="PIRSR005096-1"/>
    </source>
</evidence>
<dbReference type="InterPro" id="IPR008183">
    <property type="entry name" value="Aldose_1/G6P_1-epimerase"/>
</dbReference>
<dbReference type="GO" id="GO:0030246">
    <property type="term" value="F:carbohydrate binding"/>
    <property type="evidence" value="ECO:0007669"/>
    <property type="project" value="InterPro"/>
</dbReference>
<evidence type="ECO:0000256" key="10">
    <source>
        <dbReference type="PIRSR" id="PIRSR005096-2"/>
    </source>
</evidence>
<keyword evidence="13" id="KW-1185">Reference proteome</keyword>
<evidence type="ECO:0000313" key="12">
    <source>
        <dbReference type="EMBL" id="STO31891.1"/>
    </source>
</evidence>
<dbReference type="GO" id="GO:0006006">
    <property type="term" value="P:glucose metabolic process"/>
    <property type="evidence" value="ECO:0007669"/>
    <property type="project" value="TreeGrafter"/>
</dbReference>
<evidence type="ECO:0000256" key="11">
    <source>
        <dbReference type="PIRSR" id="PIRSR005096-3"/>
    </source>
</evidence>
<dbReference type="InterPro" id="IPR047215">
    <property type="entry name" value="Galactose_mutarotase-like"/>
</dbReference>
<dbReference type="GO" id="GO:0033499">
    <property type="term" value="P:galactose catabolic process via UDP-galactose, Leloir pathway"/>
    <property type="evidence" value="ECO:0007669"/>
    <property type="project" value="TreeGrafter"/>
</dbReference>
<dbReference type="PANTHER" id="PTHR10091:SF0">
    <property type="entry name" value="GALACTOSE MUTAROTASE"/>
    <property type="match status" value="1"/>
</dbReference>
<dbReference type="OrthoDB" id="9779408at2"/>
<feature type="active site" description="Proton donor" evidence="9">
    <location>
        <position position="178"/>
    </location>
</feature>
<dbReference type="Pfam" id="PF01263">
    <property type="entry name" value="Aldose_epim"/>
    <property type="match status" value="1"/>
</dbReference>
<dbReference type="InterPro" id="IPR014718">
    <property type="entry name" value="GH-type_carb-bd"/>
</dbReference>
<dbReference type="PROSITE" id="PS00545">
    <property type="entry name" value="ALDOSE_1_EPIMERASE"/>
    <property type="match status" value="1"/>
</dbReference>
<dbReference type="UniPathway" id="UPA00242"/>
<dbReference type="InterPro" id="IPR015443">
    <property type="entry name" value="Aldose_1-epimerase"/>
</dbReference>
<protein>
    <recommendedName>
        <fullName evidence="5 8">Aldose 1-epimerase</fullName>
        <ecNumber evidence="4 8">5.1.3.3</ecNumber>
    </recommendedName>
</protein>
<evidence type="ECO:0000256" key="2">
    <source>
        <dbReference type="ARBA" id="ARBA00005028"/>
    </source>
</evidence>
<dbReference type="Gene3D" id="2.70.98.10">
    <property type="match status" value="1"/>
</dbReference>
<evidence type="ECO:0000256" key="4">
    <source>
        <dbReference type="ARBA" id="ARBA00013185"/>
    </source>
</evidence>
<dbReference type="EC" id="5.1.3.3" evidence="4 8"/>
<sequence length="347" mass="39653">MEITIKSWGVSKKNEKILMYTLKNKFMEIEIINYGGVLRRISTPNKEGILENVVLNLPSIKDYEERSPYFGSLIGRNAGRISNGTFSLNGETYTLAKNNGNNNLHGGIDNFGHKVWNVEEIKGEDFIGLKLSLESPHMEEGFPGNVKVEVKYILKGNELSLEYYGTSDRPTYLNLTNHTYFNLSGDFKRDITDEYLQLDCDEFIAVDEATLPVEIKSVTNTAFDFRNSTLLKDFLYSDDEQIKIVNQGLDHPFILRHSRENVISLEDKISGRTLEVVTNQPAVVIYTGNYLHEIGKLNEEIECKKHMGICFETQNYADALRFLPDKAFITTPDSPYIQKTKFIFNIK</sequence>
<comment type="pathway">
    <text evidence="2 8">Carbohydrate metabolism; hexose metabolism.</text>
</comment>
<dbReference type="PANTHER" id="PTHR10091">
    <property type="entry name" value="ALDOSE-1-EPIMERASE"/>
    <property type="match status" value="1"/>
</dbReference>
<dbReference type="RefSeq" id="WP_115270602.1">
    <property type="nucleotide sequence ID" value="NZ_UGGU01000003.1"/>
</dbReference>
<keyword evidence="6 8" id="KW-0413">Isomerase</keyword>
<feature type="binding site" evidence="10">
    <location>
        <position position="250"/>
    </location>
    <ligand>
        <name>beta-D-galactose</name>
        <dbReference type="ChEBI" id="CHEBI:27667"/>
    </ligand>
</feature>
<feature type="binding site" evidence="11">
    <location>
        <begin position="178"/>
        <end position="180"/>
    </location>
    <ligand>
        <name>beta-D-galactose</name>
        <dbReference type="ChEBI" id="CHEBI:27667"/>
    </ligand>
</feature>
<feature type="active site" description="Proton acceptor" evidence="9">
    <location>
        <position position="312"/>
    </location>
</feature>
<reference evidence="12 13" key="1">
    <citation type="submission" date="2018-06" db="EMBL/GenBank/DDBJ databases">
        <authorList>
            <consortium name="Pathogen Informatics"/>
            <person name="Doyle S."/>
        </authorList>
    </citation>
    <scope>NUCLEOTIDE SEQUENCE [LARGE SCALE GENOMIC DNA]</scope>
    <source>
        <strain evidence="12 13">NCTC10723</strain>
    </source>
</reference>
<comment type="similarity">
    <text evidence="3 8">Belongs to the aldose epimerase family.</text>
</comment>
<dbReference type="PIRSF" id="PIRSF005096">
    <property type="entry name" value="GALM"/>
    <property type="match status" value="1"/>
</dbReference>
<proteinExistence type="inferred from homology"/>
<evidence type="ECO:0000256" key="6">
    <source>
        <dbReference type="ARBA" id="ARBA00023235"/>
    </source>
</evidence>
<dbReference type="SUPFAM" id="SSF74650">
    <property type="entry name" value="Galactose mutarotase-like"/>
    <property type="match status" value="1"/>
</dbReference>
<keyword evidence="7 8" id="KW-0119">Carbohydrate metabolism</keyword>
<dbReference type="GO" id="GO:0004034">
    <property type="term" value="F:aldose 1-epimerase activity"/>
    <property type="evidence" value="ECO:0007669"/>
    <property type="project" value="UniProtKB-EC"/>
</dbReference>
<accession>A0A377GZC0</accession>
<evidence type="ECO:0000256" key="3">
    <source>
        <dbReference type="ARBA" id="ARBA00006206"/>
    </source>
</evidence>
<name>A0A377GZC0_9FUSO</name>
<evidence type="ECO:0000256" key="7">
    <source>
        <dbReference type="ARBA" id="ARBA00023277"/>
    </source>
</evidence>
<dbReference type="InterPro" id="IPR011013">
    <property type="entry name" value="Gal_mutarotase_sf_dom"/>
</dbReference>
<gene>
    <name evidence="12" type="primary">mro</name>
    <name evidence="12" type="ORF">NCTC10723_01354</name>
</gene>
<dbReference type="CDD" id="cd09019">
    <property type="entry name" value="galactose_mutarotase_like"/>
    <property type="match status" value="1"/>
</dbReference>
<dbReference type="InterPro" id="IPR018052">
    <property type="entry name" value="Ald1_epimerase_CS"/>
</dbReference>
<dbReference type="Proteomes" id="UP000255328">
    <property type="component" value="Unassembled WGS sequence"/>
</dbReference>
<organism evidence="12 13">
    <name type="scientific">Fusobacterium necrogenes</name>
    <dbReference type="NCBI Taxonomy" id="858"/>
    <lineage>
        <taxon>Bacteria</taxon>
        <taxon>Fusobacteriati</taxon>
        <taxon>Fusobacteriota</taxon>
        <taxon>Fusobacteriia</taxon>
        <taxon>Fusobacteriales</taxon>
        <taxon>Fusobacteriaceae</taxon>
        <taxon>Fusobacterium</taxon>
    </lineage>
</organism>
<evidence type="ECO:0000313" key="13">
    <source>
        <dbReference type="Proteomes" id="UP000255328"/>
    </source>
</evidence>
<dbReference type="GO" id="GO:0005737">
    <property type="term" value="C:cytoplasm"/>
    <property type="evidence" value="ECO:0007669"/>
    <property type="project" value="TreeGrafter"/>
</dbReference>
<comment type="catalytic activity">
    <reaction evidence="1 8">
        <text>alpha-D-glucose = beta-D-glucose</text>
        <dbReference type="Rhea" id="RHEA:10264"/>
        <dbReference type="ChEBI" id="CHEBI:15903"/>
        <dbReference type="ChEBI" id="CHEBI:17925"/>
        <dbReference type="EC" id="5.1.3.3"/>
    </reaction>
</comment>
<evidence type="ECO:0000256" key="5">
    <source>
        <dbReference type="ARBA" id="ARBA00014165"/>
    </source>
</evidence>
<dbReference type="EMBL" id="UGGU01000003">
    <property type="protein sequence ID" value="STO31891.1"/>
    <property type="molecule type" value="Genomic_DNA"/>
</dbReference>